<sequence length="886" mass="97122">MNVKKLAPALILLVCTGLIGLYFSRGFVTDRSGAGQQDLTRLENAGQADAQISLALERLKNSRQKATVITHSNPESRQLALTFDGLAEEKVVGQILALLQQHKAKATFFVDGLQTAEAPLTVINIKEAGHRIENYTFLGLTSLENLSVERLVADFCRAQNIISETTGRQPSLLKCNDTEYTDQVLAAAKASGLDRVVQSDVFLDIKEINSLAAANVFVSNLRPGSIVSVKLKKQSEPAVMQSAATAAGPAADKQPGLKDLPEQEAAADNDLVQAVERLLVALDRANYTTVYVEDFSKSNGQLKPGRRTSLLQPGPNDGPAYFATDIAAGLREQVRNLFTLRRAYAAEPATDGGNEIKVISTTEPALAFTFGGLSNEAAVNDVLHRLDVLGIKGTFFVMEVEASRYPELLRKIIAGGHEIGIGIRPGEEDTFAETRRNIARMRTLLQEQFGLTSNLVKQPWGAVSAATKKAVASLDCNLIGQSVNVVQSSHKDYATADQVMGEIFGKAVFSLARGQIVHFRMDYYTNDRLAGDLLETIKRHKVDNIAYATSFDSPANNPANDSQYAIKPVGEMLAQRSFIYQYPADPEKVPEHLRYDRPGLNTGQYQFLTEAAKRYIGHKNVNYEDRMFGFSKMEVRRLDMSGQIHTEDNVIFLTFDDWGTDAAVNKLLYVLRKHQAPGAFFVITNNVLNNPNLLRAIAAEGHELGSHSEKHQPMAASDPVTGRQVQTQNPDEYRQELGLSYQKLQAVAGDVIVNGKPALTRFFRPPTLAISRMGVEALFETGYEYIVSGSLSTNDYKAENAAQLIRAIKDGIYAENGAVKKGAILVMHMSDSSVYTAMALDILLTANAAKADTDPSKFKVGRLSDYLTDGYSQSNRKQSLRLNSMR</sequence>
<dbReference type="InterPro" id="IPR011330">
    <property type="entry name" value="Glyco_hydro/deAcase_b/a-brl"/>
</dbReference>
<protein>
    <submittedName>
        <fullName evidence="2">Polysaccharide deacetylase</fullName>
    </submittedName>
</protein>
<accession>A0A1H0AVF8</accession>
<dbReference type="InterPro" id="IPR002509">
    <property type="entry name" value="NODB_dom"/>
</dbReference>
<dbReference type="AlphaFoldDB" id="A0A1H0AVF8"/>
<name>A0A1H0AVF8_9FIRM</name>
<feature type="domain" description="NodB homology" evidence="1">
    <location>
        <begin position="649"/>
        <end position="859"/>
    </location>
</feature>
<dbReference type="EMBL" id="FNHB01000024">
    <property type="protein sequence ID" value="SDN37432.1"/>
    <property type="molecule type" value="Genomic_DNA"/>
</dbReference>
<dbReference type="PROSITE" id="PS51677">
    <property type="entry name" value="NODB"/>
    <property type="match status" value="2"/>
</dbReference>
<keyword evidence="3" id="KW-1185">Reference proteome</keyword>
<dbReference type="RefSeq" id="WP_092075162.1">
    <property type="nucleotide sequence ID" value="NZ_FNHB01000024.1"/>
</dbReference>
<organism evidence="2 3">
    <name type="scientific">Dendrosporobacter quercicolus</name>
    <dbReference type="NCBI Taxonomy" id="146817"/>
    <lineage>
        <taxon>Bacteria</taxon>
        <taxon>Bacillati</taxon>
        <taxon>Bacillota</taxon>
        <taxon>Negativicutes</taxon>
        <taxon>Selenomonadales</taxon>
        <taxon>Sporomusaceae</taxon>
        <taxon>Dendrosporobacter</taxon>
    </lineage>
</organism>
<dbReference type="InterPro" id="IPR050248">
    <property type="entry name" value="Polysacc_deacetylase_ArnD"/>
</dbReference>
<dbReference type="CDD" id="cd10917">
    <property type="entry name" value="CE4_NodB_like_6s_7s"/>
    <property type="match status" value="3"/>
</dbReference>
<evidence type="ECO:0000313" key="3">
    <source>
        <dbReference type="Proteomes" id="UP000214880"/>
    </source>
</evidence>
<reference evidence="2 3" key="1">
    <citation type="submission" date="2016-10" db="EMBL/GenBank/DDBJ databases">
        <authorList>
            <person name="de Groot N.N."/>
        </authorList>
    </citation>
    <scope>NUCLEOTIDE SEQUENCE [LARGE SCALE GENOMIC DNA]</scope>
    <source>
        <strain evidence="2 3">DSM 1736</strain>
    </source>
</reference>
<evidence type="ECO:0000313" key="2">
    <source>
        <dbReference type="EMBL" id="SDN37432.1"/>
    </source>
</evidence>
<gene>
    <name evidence="2" type="ORF">SAMN04488502_1242</name>
</gene>
<dbReference type="STRING" id="146817.SAMN04488502_1242"/>
<feature type="domain" description="NodB homology" evidence="1">
    <location>
        <begin position="77"/>
        <end position="290"/>
    </location>
</feature>
<dbReference type="OrthoDB" id="9812065at2"/>
<dbReference type="Gene3D" id="3.20.20.370">
    <property type="entry name" value="Glycoside hydrolase/deacetylase"/>
    <property type="match status" value="3"/>
</dbReference>
<dbReference type="Pfam" id="PF01522">
    <property type="entry name" value="Polysacc_deac_1"/>
    <property type="match status" value="3"/>
</dbReference>
<dbReference type="PANTHER" id="PTHR10587:SF137">
    <property type="entry name" value="4-DEOXY-4-FORMAMIDO-L-ARABINOSE-PHOSPHOUNDECAPRENOL DEFORMYLASE ARND-RELATED"/>
    <property type="match status" value="1"/>
</dbReference>
<dbReference type="PANTHER" id="PTHR10587">
    <property type="entry name" value="GLYCOSYL TRANSFERASE-RELATED"/>
    <property type="match status" value="1"/>
</dbReference>
<dbReference type="GO" id="GO:0005975">
    <property type="term" value="P:carbohydrate metabolic process"/>
    <property type="evidence" value="ECO:0007669"/>
    <property type="project" value="InterPro"/>
</dbReference>
<evidence type="ECO:0000259" key="1">
    <source>
        <dbReference type="PROSITE" id="PS51677"/>
    </source>
</evidence>
<proteinExistence type="predicted"/>
<dbReference type="GO" id="GO:0016810">
    <property type="term" value="F:hydrolase activity, acting on carbon-nitrogen (but not peptide) bonds"/>
    <property type="evidence" value="ECO:0007669"/>
    <property type="project" value="InterPro"/>
</dbReference>
<dbReference type="SUPFAM" id="SSF88713">
    <property type="entry name" value="Glycoside hydrolase/deacetylase"/>
    <property type="match status" value="3"/>
</dbReference>
<dbReference type="Proteomes" id="UP000214880">
    <property type="component" value="Unassembled WGS sequence"/>
</dbReference>